<dbReference type="EMBL" id="CP021509">
    <property type="protein sequence ID" value="ARW48744.1"/>
    <property type="molecule type" value="Genomic_DNA"/>
</dbReference>
<name>A0A1Y0Y8K0_ACEPA</name>
<dbReference type="InterPro" id="IPR019596">
    <property type="entry name" value="Phage_Mu_GpM_tail_tub"/>
</dbReference>
<evidence type="ECO:0008006" key="2">
    <source>
        <dbReference type="Google" id="ProtNLM"/>
    </source>
</evidence>
<organism evidence="1">
    <name type="scientific">Acetobacter pasteurianus subsp. pasteurianus</name>
    <dbReference type="NCBI Taxonomy" id="481145"/>
    <lineage>
        <taxon>Bacteria</taxon>
        <taxon>Pseudomonadati</taxon>
        <taxon>Pseudomonadota</taxon>
        <taxon>Alphaproteobacteria</taxon>
        <taxon>Acetobacterales</taxon>
        <taxon>Acetobacteraceae</taxon>
        <taxon>Acetobacter</taxon>
    </lineage>
</organism>
<dbReference type="Pfam" id="PF10618">
    <property type="entry name" value="Tail_tube"/>
    <property type="match status" value="1"/>
</dbReference>
<reference evidence="1" key="1">
    <citation type="submission" date="2017-05" db="EMBL/GenBank/DDBJ databases">
        <title>Genome sequence of Acetobacter pasteurianus subsp. pasteurianus strain SRCM101342.</title>
        <authorList>
            <person name="Cho S.H."/>
        </authorList>
    </citation>
    <scope>NUCLEOTIDE SEQUENCE [LARGE SCALE GENOMIC DNA]</scope>
    <source>
        <strain evidence="1">SRCM101342</strain>
    </source>
</reference>
<gene>
    <name evidence="1" type="ORF">S1001342_02445</name>
</gene>
<sequence>MGYRRRCPVCDILNGENMSGSLYRGPLAGVASLTINGVPFNVVGELQWQPSGNQNETLKGQTTVEGFSSMPNQGFIQATLRDRRDMKISDLQGGSGFDVVATLANGKIITCVNGWQVEVINVNTQEGTFEFRVESDTVTEDTVS</sequence>
<accession>A0A1Y0Y8K0</accession>
<dbReference type="Proteomes" id="UP000196205">
    <property type="component" value="Chromosome"/>
</dbReference>
<proteinExistence type="predicted"/>
<dbReference type="AlphaFoldDB" id="A0A1Y0Y8K0"/>
<evidence type="ECO:0000313" key="1">
    <source>
        <dbReference type="EMBL" id="ARW48744.1"/>
    </source>
</evidence>
<protein>
    <recommendedName>
        <fullName evidence="2">Phage tail protein</fullName>
    </recommendedName>
</protein>